<evidence type="ECO:0000313" key="19">
    <source>
        <dbReference type="RefSeq" id="XP_071916404.1"/>
    </source>
</evidence>
<name>A0A6P6TM87_COFAR</name>
<accession>A0A6P6TKW7</accession>
<protein>
    <recommendedName>
        <fullName evidence="22">SWIM-type domain-containing protein</fullName>
    </recommendedName>
</protein>
<evidence type="ECO:0000313" key="9">
    <source>
        <dbReference type="RefSeq" id="XP_027078674.2"/>
    </source>
</evidence>
<dbReference type="InterPro" id="IPR036875">
    <property type="entry name" value="Znf_CCHC_sf"/>
</dbReference>
<dbReference type="RefSeq" id="XP_071916402.1">
    <property type="nucleotide sequence ID" value="XM_072060301.1"/>
</dbReference>
<evidence type="ECO:0000313" key="16">
    <source>
        <dbReference type="RefSeq" id="XP_071916400.1"/>
    </source>
</evidence>
<evidence type="ECO:0000256" key="5">
    <source>
        <dbReference type="SAM" id="MobiDB-lite"/>
    </source>
</evidence>
<dbReference type="PROSITE" id="PS50158">
    <property type="entry name" value="ZF_CCHC"/>
    <property type="match status" value="1"/>
</dbReference>
<keyword evidence="8" id="KW-1185">Reference proteome</keyword>
<organism evidence="8 11">
    <name type="scientific">Coffea arabica</name>
    <name type="common">Arabian coffee</name>
    <dbReference type="NCBI Taxonomy" id="13443"/>
    <lineage>
        <taxon>Eukaryota</taxon>
        <taxon>Viridiplantae</taxon>
        <taxon>Streptophyta</taxon>
        <taxon>Embryophyta</taxon>
        <taxon>Tracheophyta</taxon>
        <taxon>Spermatophyta</taxon>
        <taxon>Magnoliopsida</taxon>
        <taxon>eudicotyledons</taxon>
        <taxon>Gunneridae</taxon>
        <taxon>Pentapetalae</taxon>
        <taxon>asterids</taxon>
        <taxon>lamiids</taxon>
        <taxon>Gentianales</taxon>
        <taxon>Rubiaceae</taxon>
        <taxon>Ixoroideae</taxon>
        <taxon>Gardenieae complex</taxon>
        <taxon>Bertiereae - Coffeeae clade</taxon>
        <taxon>Coffeeae</taxon>
        <taxon>Coffea</taxon>
    </lineage>
</organism>
<feature type="domain" description="CCHC-type" evidence="6">
    <location>
        <begin position="888"/>
        <end position="905"/>
    </location>
</feature>
<evidence type="ECO:0000313" key="21">
    <source>
        <dbReference type="RefSeq" id="XP_071916406.1"/>
    </source>
</evidence>
<dbReference type="GO" id="GO:0008113">
    <property type="term" value="F:peptide-methionine (S)-S-oxide reductase activity"/>
    <property type="evidence" value="ECO:0007669"/>
    <property type="project" value="UniProtKB-EC"/>
</dbReference>
<feature type="compositionally biased region" description="Basic and acidic residues" evidence="5">
    <location>
        <begin position="878"/>
        <end position="889"/>
    </location>
</feature>
<dbReference type="RefSeq" id="XP_071916405.1">
    <property type="nucleotide sequence ID" value="XM_072060304.1"/>
</dbReference>
<dbReference type="RefSeq" id="XP_071916398.1">
    <property type="nucleotide sequence ID" value="XM_072060297.1"/>
</dbReference>
<reference evidence="9 10" key="2">
    <citation type="submission" date="2025-05" db="UniProtKB">
        <authorList>
            <consortium name="RefSeq"/>
        </authorList>
    </citation>
    <scope>IDENTIFICATION</scope>
    <source>
        <tissue evidence="9 10">Leaves</tissue>
    </source>
</reference>
<evidence type="ECO:0000313" key="17">
    <source>
        <dbReference type="RefSeq" id="XP_071916401.1"/>
    </source>
</evidence>
<dbReference type="InterPro" id="IPR007527">
    <property type="entry name" value="Znf_SWIM"/>
</dbReference>
<dbReference type="RefSeq" id="XP_071916404.1">
    <property type="nucleotide sequence ID" value="XM_072060303.1"/>
</dbReference>
<dbReference type="Pfam" id="PF04434">
    <property type="entry name" value="SWIM"/>
    <property type="match status" value="1"/>
</dbReference>
<evidence type="ECO:0008006" key="22">
    <source>
        <dbReference type="Google" id="ProtNLM"/>
    </source>
</evidence>
<evidence type="ECO:0000259" key="6">
    <source>
        <dbReference type="PROSITE" id="PS50158"/>
    </source>
</evidence>
<keyword evidence="1" id="KW-0479">Metal-binding</keyword>
<dbReference type="RefSeq" id="XP_027078677.2">
    <property type="nucleotide sequence ID" value="XM_027222876.2"/>
</dbReference>
<dbReference type="PANTHER" id="PTHR31973:SF195">
    <property type="entry name" value="MUDR FAMILY TRANSPOSASE"/>
    <property type="match status" value="1"/>
</dbReference>
<dbReference type="RefSeq" id="XP_071916406.1">
    <property type="nucleotide sequence ID" value="XM_072060305.1"/>
</dbReference>
<dbReference type="PANTHER" id="PTHR31973">
    <property type="entry name" value="POLYPROTEIN, PUTATIVE-RELATED"/>
    <property type="match status" value="1"/>
</dbReference>
<reference evidence="8" key="1">
    <citation type="journal article" date="2025" name="Foods">
        <title>Unveiling the Microbial Signatures of Arabica Coffee Cherries: Insights into Ripeness Specific Diversity, Functional Traits, and Implications for Quality and Safety.</title>
        <authorList>
            <consortium name="RefSeq"/>
            <person name="Tenea G.N."/>
            <person name="Cifuentes V."/>
            <person name="Reyes P."/>
            <person name="Cevallos-Vallejos M."/>
        </authorList>
    </citation>
    <scope>NUCLEOTIDE SEQUENCE [LARGE SCALE GENOMIC DNA]</scope>
</reference>
<dbReference type="InterPro" id="IPR006564">
    <property type="entry name" value="Znf_PMZ"/>
</dbReference>
<feature type="region of interest" description="Disordered" evidence="5">
    <location>
        <begin position="878"/>
        <end position="908"/>
    </location>
</feature>
<evidence type="ECO:0000313" key="14">
    <source>
        <dbReference type="RefSeq" id="XP_071916398.1"/>
    </source>
</evidence>
<dbReference type="RefSeq" id="XP_027078674.2">
    <property type="nucleotide sequence ID" value="XM_027222873.2"/>
</dbReference>
<evidence type="ECO:0000259" key="7">
    <source>
        <dbReference type="PROSITE" id="PS50966"/>
    </source>
</evidence>
<evidence type="ECO:0000256" key="1">
    <source>
        <dbReference type="ARBA" id="ARBA00022723"/>
    </source>
</evidence>
<evidence type="ECO:0000313" key="13">
    <source>
        <dbReference type="RefSeq" id="XP_071916397.1"/>
    </source>
</evidence>
<evidence type="ECO:0000313" key="8">
    <source>
        <dbReference type="Proteomes" id="UP001652660"/>
    </source>
</evidence>
<evidence type="ECO:0000313" key="20">
    <source>
        <dbReference type="RefSeq" id="XP_071916405.1"/>
    </source>
</evidence>
<evidence type="ECO:0000313" key="10">
    <source>
        <dbReference type="RefSeq" id="XP_027078675.2"/>
    </source>
</evidence>
<dbReference type="PROSITE" id="PS50966">
    <property type="entry name" value="ZF_SWIM"/>
    <property type="match status" value="1"/>
</dbReference>
<dbReference type="SMART" id="SM00575">
    <property type="entry name" value="ZnF_PMZ"/>
    <property type="match status" value="1"/>
</dbReference>
<dbReference type="RefSeq" id="XP_027078675.2">
    <property type="nucleotide sequence ID" value="XM_027222874.2"/>
</dbReference>
<dbReference type="OrthoDB" id="77405at2759"/>
<feature type="domain" description="SWIM-type" evidence="7">
    <location>
        <begin position="767"/>
        <end position="815"/>
    </location>
</feature>
<evidence type="ECO:0000256" key="2">
    <source>
        <dbReference type="ARBA" id="ARBA00022771"/>
    </source>
</evidence>
<dbReference type="SUPFAM" id="SSF57756">
    <property type="entry name" value="Retrovirus zinc finger-like domains"/>
    <property type="match status" value="1"/>
</dbReference>
<dbReference type="InterPro" id="IPR001878">
    <property type="entry name" value="Znf_CCHC"/>
</dbReference>
<accession>A0A6P6TM87</accession>
<feature type="region of interest" description="Disordered" evidence="5">
    <location>
        <begin position="190"/>
        <end position="250"/>
    </location>
</feature>
<feature type="compositionally biased region" description="Acidic residues" evidence="5">
    <location>
        <begin position="224"/>
        <end position="238"/>
    </location>
</feature>
<keyword evidence="3" id="KW-0862">Zinc</keyword>
<dbReference type="AlphaFoldDB" id="A0A6P6TM87"/>
<dbReference type="RefSeq" id="XP_071916400.1">
    <property type="nucleotide sequence ID" value="XM_072060299.1"/>
</dbReference>
<dbReference type="RefSeq" id="XP_071916399.1">
    <property type="nucleotide sequence ID" value="XM_072060298.1"/>
</dbReference>
<dbReference type="RefSeq" id="XP_027078676.2">
    <property type="nucleotide sequence ID" value="XM_027222875.2"/>
</dbReference>
<dbReference type="RefSeq" id="XP_071916397.1">
    <property type="nucleotide sequence ID" value="XM_072060296.1"/>
</dbReference>
<dbReference type="InterPro" id="IPR018289">
    <property type="entry name" value="MULE_transposase_dom"/>
</dbReference>
<evidence type="ECO:0000313" key="12">
    <source>
        <dbReference type="RefSeq" id="XP_027078677.2"/>
    </source>
</evidence>
<evidence type="ECO:0000313" key="15">
    <source>
        <dbReference type="RefSeq" id="XP_071916399.1"/>
    </source>
</evidence>
<keyword evidence="2 4" id="KW-0863">Zinc-finger</keyword>
<dbReference type="GO" id="GO:0034599">
    <property type="term" value="P:cellular response to oxidative stress"/>
    <property type="evidence" value="ECO:0007669"/>
    <property type="project" value="TreeGrafter"/>
</dbReference>
<dbReference type="GeneID" id="113701955"/>
<proteinExistence type="predicted"/>
<dbReference type="GO" id="GO:0005737">
    <property type="term" value="C:cytoplasm"/>
    <property type="evidence" value="ECO:0007669"/>
    <property type="project" value="TreeGrafter"/>
</dbReference>
<dbReference type="Pfam" id="PF10551">
    <property type="entry name" value="MULE"/>
    <property type="match status" value="1"/>
</dbReference>
<gene>
    <name evidence="9 10 11 12 13 14 15 16 17 18 19 20 21" type="primary">LOC113701955</name>
</gene>
<evidence type="ECO:0000313" key="18">
    <source>
        <dbReference type="RefSeq" id="XP_071916402.1"/>
    </source>
</evidence>
<dbReference type="Proteomes" id="UP001652660">
    <property type="component" value="Chromosome 7e"/>
</dbReference>
<dbReference type="RefSeq" id="XP_071916401.1">
    <property type="nucleotide sequence ID" value="XM_072060300.1"/>
</dbReference>
<evidence type="ECO:0000256" key="4">
    <source>
        <dbReference type="PROSITE-ProRule" id="PRU00047"/>
    </source>
</evidence>
<evidence type="ECO:0000313" key="11">
    <source>
        <dbReference type="RefSeq" id="XP_027078676.2"/>
    </source>
</evidence>
<sequence length="908" mass="105182">MSIERPVRVSLYWGGRIHYEDGSICYLPRTCNCTFSLRSKIGYDELVDRIYQYMGVDRGLFKLNIFLRQPCGRSSYNVSPVVDDETLEIMYDVWNEIVPYIAELYIEKEEIFQNPRVTGTFISPNTNCSPMMSLVHACMDLTRFRPNFSTAVPETASVSQLAQGDCVRDSLEPRLPSGLRTDVESVQGLDSIQSFRDRESPEHVGSYGLDFTAGPSHCNSPLADDSEHDVEDVQESESVDVSGSDSDGEIEQRGVHQDVENHQSFDASGNLSYAPRGLKFFSNLGNIDDDEHLTDESELERIVIFSEENNNIRMHMRFESKQQLSRAIRMWSINNNREFRVVESKSNTWVAKCKSAVQRSFTTAADSSEPPCDWCVRAVKKKTHGLWQITKWVNDHNCLGDLISNSNASLTSSVIARHIVHSIEDDLGYKVKSIVSHVKEVLKVDVSYKKAWYGRRKAIELVFGSWDANFADLPRYVDALMKSNQGTVIRWLHRSDSTDHMKTFKYVFWAFGSAIDAFHMCRPVICVDGTHLRGEYKGKLFVAVTQDANNRIIPIAYAIVDEETISSWSWFMEQFRYHVARDQCPICVISDRHNGIIHAMTHFDYWQEPLAFHRYCLRHVRSNLMTHFKGLHLKRLCWAMGRARQLRKWRAFKRELRSTFPGAWTYLSNIEIEKWCLTHDGEHRWGILTTNISESYNNVFRGARHLPIRACIDLTFHRTVELFKTRREEARHCRNPFPPKIWRKFKNSDQKAGCHRVVEFDGSSGVYKVVTGRRVDGKGGNTQTVKYFENTCSCGKWQCYRLPCSHVLAVCRHRRDNPGALVDPQFTKRRWAVQYSGKFNPLPHRDTWLQPDWELQADRSKYVARRAGRVRARRIRNEMDERDPEEPRRCTNCHQSGHNRRNCPNFRA</sequence>
<evidence type="ECO:0000256" key="3">
    <source>
        <dbReference type="ARBA" id="ARBA00022833"/>
    </source>
</evidence>